<proteinExistence type="predicted"/>
<gene>
    <name evidence="1" type="ORF">EmuJ_000775700</name>
</gene>
<reference evidence="1" key="1">
    <citation type="journal article" date="2013" name="Nature">
        <title>The genomes of four tapeworm species reveal adaptations to parasitism.</title>
        <authorList>
            <person name="Tsai I.J."/>
            <person name="Zarowiecki M."/>
            <person name="Holroyd N."/>
            <person name="Garciarrubio A."/>
            <person name="Sanchez-Flores A."/>
            <person name="Brooks K.L."/>
            <person name="Tracey A."/>
            <person name="Bobes R.J."/>
            <person name="Fragoso G."/>
            <person name="Sciutto E."/>
            <person name="Aslett M."/>
            <person name="Beasley H."/>
            <person name="Bennett H.M."/>
            <person name="Cai J."/>
            <person name="Camicia F."/>
            <person name="Clark R."/>
            <person name="Cucher M."/>
            <person name="De Silva N."/>
            <person name="Day T.A."/>
            <person name="Deplazes P."/>
            <person name="Estrada K."/>
            <person name="Fernandez C."/>
            <person name="Holland P.W."/>
            <person name="Hou J."/>
            <person name="Hu S."/>
            <person name="Huckvale T."/>
            <person name="Hung S.S."/>
            <person name="Kamenetzky L."/>
            <person name="Keane J.A."/>
            <person name="Kiss F."/>
            <person name="Koziol U."/>
            <person name="Lambert O."/>
            <person name="Liu K."/>
            <person name="Luo X."/>
            <person name="Luo Y."/>
            <person name="Macchiaroli N."/>
            <person name="Nichol S."/>
            <person name="Paps J."/>
            <person name="Parkinson J."/>
            <person name="Pouchkina-Stantcheva N."/>
            <person name="Riddiford N."/>
            <person name="Rosenzvit M."/>
            <person name="Salinas G."/>
            <person name="Wasmuth J.D."/>
            <person name="Zamanian M."/>
            <person name="Zheng Y."/>
            <person name="Cai X."/>
            <person name="Soberon X."/>
            <person name="Olson P.D."/>
            <person name="Laclette J.P."/>
            <person name="Brehm K."/>
            <person name="Berriman M."/>
            <person name="Garciarrubio A."/>
            <person name="Bobes R.J."/>
            <person name="Fragoso G."/>
            <person name="Sanchez-Flores A."/>
            <person name="Estrada K."/>
            <person name="Cevallos M.A."/>
            <person name="Morett E."/>
            <person name="Gonzalez V."/>
            <person name="Portillo T."/>
            <person name="Ochoa-Leyva A."/>
            <person name="Jose M.V."/>
            <person name="Sciutto E."/>
            <person name="Landa A."/>
            <person name="Jimenez L."/>
            <person name="Valdes V."/>
            <person name="Carrero J.C."/>
            <person name="Larralde C."/>
            <person name="Morales-Montor J."/>
            <person name="Limon-Lason J."/>
            <person name="Soberon X."/>
            <person name="Laclette J.P."/>
        </authorList>
    </citation>
    <scope>NUCLEOTIDE SEQUENCE [LARGE SCALE GENOMIC DNA]</scope>
</reference>
<sequence>MHPSYSLPIPKLHYLQVGLRRGAVSVYVIAVWMRYDPKQTKMQRQSPNGATLLSFLPTYVSQTHDVAHFVSPTLLSSSSHNCPRDDALKITAIFPPPFKLTNSDSQLFVFLDLLSFLSSLCVVPSLMHQLIPLHAYKRAHSYAVIHISCLFIKRLKICQSK</sequence>
<name>A0A068YA94_ECHMU</name>
<keyword evidence="2" id="KW-1185">Reference proteome</keyword>
<evidence type="ECO:0000313" key="2">
    <source>
        <dbReference type="Proteomes" id="UP000017246"/>
    </source>
</evidence>
<dbReference type="AlphaFoldDB" id="A0A068YA94"/>
<dbReference type="Proteomes" id="UP000017246">
    <property type="component" value="Unassembled WGS sequence"/>
</dbReference>
<organism evidence="1 2">
    <name type="scientific">Echinococcus multilocularis</name>
    <name type="common">Fox tapeworm</name>
    <dbReference type="NCBI Taxonomy" id="6211"/>
    <lineage>
        <taxon>Eukaryota</taxon>
        <taxon>Metazoa</taxon>
        <taxon>Spiralia</taxon>
        <taxon>Lophotrochozoa</taxon>
        <taxon>Platyhelminthes</taxon>
        <taxon>Cestoda</taxon>
        <taxon>Eucestoda</taxon>
        <taxon>Cyclophyllidea</taxon>
        <taxon>Taeniidae</taxon>
        <taxon>Echinococcus</taxon>
    </lineage>
</organism>
<protein>
    <submittedName>
        <fullName evidence="1">Expressed protein</fullName>
    </submittedName>
</protein>
<dbReference type="OrthoDB" id="10509447at2759"/>
<reference evidence="1" key="2">
    <citation type="submission" date="2015-11" db="EMBL/GenBank/DDBJ databases">
        <authorList>
            <person name="Zhang Y."/>
            <person name="Guo Z."/>
        </authorList>
    </citation>
    <scope>NUCLEOTIDE SEQUENCE</scope>
</reference>
<evidence type="ECO:0000313" key="1">
    <source>
        <dbReference type="EMBL" id="CDS40190.1"/>
    </source>
</evidence>
<dbReference type="EMBL" id="LN902841">
    <property type="protein sequence ID" value="CDS40190.1"/>
    <property type="molecule type" value="Genomic_DNA"/>
</dbReference>
<accession>A0A068YA94</accession>